<reference evidence="2" key="2">
    <citation type="submission" date="2025-08" db="UniProtKB">
        <authorList>
            <consortium name="Ensembl"/>
        </authorList>
    </citation>
    <scope>IDENTIFICATION</scope>
</reference>
<name>A0A8C6J5U9_MELUD</name>
<dbReference type="InterPro" id="IPR010506">
    <property type="entry name" value="DMAP1-bd"/>
</dbReference>
<dbReference type="Gene3D" id="2.70.130.10">
    <property type="entry name" value="Mannose-6-phosphate receptor binding domain"/>
    <property type="match status" value="1"/>
</dbReference>
<dbReference type="GO" id="GO:0005794">
    <property type="term" value="C:Golgi apparatus"/>
    <property type="evidence" value="ECO:0007669"/>
    <property type="project" value="TreeGrafter"/>
</dbReference>
<accession>A0A8V5FJ67</accession>
<accession>A0A8C6J5U9</accession>
<proteinExistence type="predicted"/>
<dbReference type="Pfam" id="PF07915">
    <property type="entry name" value="PRKCSH"/>
    <property type="match status" value="1"/>
</dbReference>
<dbReference type="Ensembl" id="ENSMUNT00000009311.2">
    <property type="protein sequence ID" value="ENSMUNP00000008053.2"/>
    <property type="gene ID" value="ENSMUNG00000006440.2"/>
</dbReference>
<dbReference type="PANTHER" id="PTHR12630">
    <property type="entry name" value="N-LINKED OLIGOSACCHARIDE PROCESSING"/>
    <property type="match status" value="1"/>
</dbReference>
<organism evidence="2 3">
    <name type="scientific">Melopsittacus undulatus</name>
    <name type="common">Budgerigar</name>
    <name type="synonym">Psittacus undulatus</name>
    <dbReference type="NCBI Taxonomy" id="13146"/>
    <lineage>
        <taxon>Eukaryota</taxon>
        <taxon>Metazoa</taxon>
        <taxon>Chordata</taxon>
        <taxon>Craniata</taxon>
        <taxon>Vertebrata</taxon>
        <taxon>Euteleostomi</taxon>
        <taxon>Archelosauria</taxon>
        <taxon>Archosauria</taxon>
        <taxon>Dinosauria</taxon>
        <taxon>Saurischia</taxon>
        <taxon>Theropoda</taxon>
        <taxon>Coelurosauria</taxon>
        <taxon>Aves</taxon>
        <taxon>Neognathae</taxon>
        <taxon>Neoaves</taxon>
        <taxon>Telluraves</taxon>
        <taxon>Australaves</taxon>
        <taxon>Psittaciformes</taxon>
        <taxon>Psittaculidae</taxon>
        <taxon>Melopsittacus</taxon>
    </lineage>
</organism>
<sequence>MARGHGSFGSGPPPSLSRQAENSSSSLVPRAPPARPEQASGQTQGPQAPQAPRSRTSQRSLRFRREGVEAAAAAPPAAPRGGRSAPLHGSAAGRSGAAAALFRFQRKGRWRRPGCCWWRWERPWVSAGPGAGRGEAVGTSRPTGLCPAGPFSLAGKMKIVEEPNTFGLNNPFLPQTNRLQPKVSPSAISGPAHLFRLAGKCFSFVESTYKYEFCPFHNVTQHEQTFRWNAYSGILGIWHEWEIDNNTFIGMWMREGDSCETKSRQTKVHLVCGRSNKLAYVSEPSTCVYSLTFETPLVCHPHSLLVYPTLTEALQRKWDEAEQLLYDELITDQGYRKILKEIFEEAGLLKATEEKEVEKQDKKISFEFETVEKCSKEYKQLSKEIKTLKDLLSQHGIAYKGNFAENTSVEHVSHKQATAMTTLLTGLKNDEHLHGDTGVWNDTV</sequence>
<dbReference type="PROSITE" id="PS51914">
    <property type="entry name" value="MRH"/>
    <property type="match status" value="1"/>
</dbReference>
<dbReference type="PROSITE" id="PS51912">
    <property type="entry name" value="DMAP1_BIND"/>
    <property type="match status" value="1"/>
</dbReference>
<dbReference type="AlphaFoldDB" id="A0A8C6J5U9"/>
<dbReference type="SUPFAM" id="SSF50911">
    <property type="entry name" value="Mannose 6-phosphate receptor domain"/>
    <property type="match status" value="1"/>
</dbReference>
<gene>
    <name evidence="2" type="primary">LOC101871997</name>
</gene>
<dbReference type="InterPro" id="IPR039794">
    <property type="entry name" value="Gtb1-like"/>
</dbReference>
<dbReference type="InterPro" id="IPR044865">
    <property type="entry name" value="MRH_dom"/>
</dbReference>
<feature type="region of interest" description="Disordered" evidence="1">
    <location>
        <begin position="1"/>
        <end position="91"/>
    </location>
</feature>
<evidence type="ECO:0000256" key="1">
    <source>
        <dbReference type="SAM" id="MobiDB-lite"/>
    </source>
</evidence>
<evidence type="ECO:0000313" key="3">
    <source>
        <dbReference type="Proteomes" id="UP000694405"/>
    </source>
</evidence>
<keyword evidence="3" id="KW-1185">Reference proteome</keyword>
<dbReference type="InterPro" id="IPR009011">
    <property type="entry name" value="Man6P_isomerase_rcpt-bd_dom_sf"/>
</dbReference>
<evidence type="ECO:0000313" key="2">
    <source>
        <dbReference type="Ensembl" id="ENSMUNP00000008053.2"/>
    </source>
</evidence>
<feature type="compositionally biased region" description="Low complexity" evidence="1">
    <location>
        <begin position="38"/>
        <end position="52"/>
    </location>
</feature>
<reference evidence="2" key="1">
    <citation type="submission" date="2020-03" db="EMBL/GenBank/DDBJ databases">
        <title>Melopsittacus undulatus (budgerigar) genome, bMelUnd1, maternal haplotype with Z.</title>
        <authorList>
            <person name="Gedman G."/>
            <person name="Mountcastle J."/>
            <person name="Haase B."/>
            <person name="Formenti G."/>
            <person name="Wright T."/>
            <person name="Apodaca J."/>
            <person name="Pelan S."/>
            <person name="Chow W."/>
            <person name="Rhie A."/>
            <person name="Howe K."/>
            <person name="Fedrigo O."/>
            <person name="Jarvis E.D."/>
        </authorList>
    </citation>
    <scope>NUCLEOTIDE SEQUENCE [LARGE SCALE GENOMIC DNA]</scope>
</reference>
<feature type="compositionally biased region" description="Polar residues" evidence="1">
    <location>
        <begin position="16"/>
        <end position="27"/>
    </location>
</feature>
<reference evidence="2" key="3">
    <citation type="submission" date="2025-09" db="UniProtKB">
        <authorList>
            <consortium name="Ensembl"/>
        </authorList>
    </citation>
    <scope>IDENTIFICATION</scope>
</reference>
<dbReference type="Proteomes" id="UP000694405">
    <property type="component" value="Chromosome 8"/>
</dbReference>
<dbReference type="InterPro" id="IPR012913">
    <property type="entry name" value="OS9-like_dom"/>
</dbReference>
<dbReference type="PANTHER" id="PTHR12630:SF6">
    <property type="entry name" value="N-ACETYLGLUCOSAMINE-1-PHOSPHOTRANSFERASE SUBUNIT GAMMA"/>
    <property type="match status" value="1"/>
</dbReference>
<protein>
    <submittedName>
        <fullName evidence="2">Uncharacterized protein</fullName>
    </submittedName>
</protein>